<evidence type="ECO:0000256" key="3">
    <source>
        <dbReference type="ARBA" id="ARBA00022679"/>
    </source>
</evidence>
<evidence type="ECO:0000256" key="2">
    <source>
        <dbReference type="ARBA" id="ARBA00022576"/>
    </source>
</evidence>
<comment type="caution">
    <text evidence="6">The sequence shown here is derived from an EMBL/GenBank/DDBJ whole genome shotgun (WGS) entry which is preliminary data.</text>
</comment>
<proteinExistence type="predicted"/>
<evidence type="ECO:0000256" key="4">
    <source>
        <dbReference type="ARBA" id="ARBA00022898"/>
    </source>
</evidence>
<dbReference type="InterPro" id="IPR015421">
    <property type="entry name" value="PyrdxlP-dep_Trfase_major"/>
</dbReference>
<organism evidence="6 7">
    <name type="scientific">Flaviaesturariibacter amylovorans</name>
    <dbReference type="NCBI Taxonomy" id="1084520"/>
    <lineage>
        <taxon>Bacteria</taxon>
        <taxon>Pseudomonadati</taxon>
        <taxon>Bacteroidota</taxon>
        <taxon>Chitinophagia</taxon>
        <taxon>Chitinophagales</taxon>
        <taxon>Chitinophagaceae</taxon>
        <taxon>Flaviaestuariibacter</taxon>
    </lineage>
</organism>
<evidence type="ECO:0000259" key="5">
    <source>
        <dbReference type="Pfam" id="PF00155"/>
    </source>
</evidence>
<dbReference type="EMBL" id="BAABGY010000011">
    <property type="protein sequence ID" value="GAA4338560.1"/>
    <property type="molecule type" value="Genomic_DNA"/>
</dbReference>
<dbReference type="Gene3D" id="3.40.640.10">
    <property type="entry name" value="Type I PLP-dependent aspartate aminotransferase-like (Major domain)"/>
    <property type="match status" value="1"/>
</dbReference>
<evidence type="ECO:0000313" key="7">
    <source>
        <dbReference type="Proteomes" id="UP001501725"/>
    </source>
</evidence>
<dbReference type="InterPro" id="IPR015422">
    <property type="entry name" value="PyrdxlP-dep_Trfase_small"/>
</dbReference>
<evidence type="ECO:0000256" key="1">
    <source>
        <dbReference type="ARBA" id="ARBA00001933"/>
    </source>
</evidence>
<dbReference type="InterPro" id="IPR004839">
    <property type="entry name" value="Aminotransferase_I/II_large"/>
</dbReference>
<dbReference type="PANTHER" id="PTHR43807">
    <property type="entry name" value="FI04487P"/>
    <property type="match status" value="1"/>
</dbReference>
<keyword evidence="7" id="KW-1185">Reference proteome</keyword>
<dbReference type="RefSeq" id="WP_345257109.1">
    <property type="nucleotide sequence ID" value="NZ_BAABGY010000011.1"/>
</dbReference>
<keyword evidence="2 6" id="KW-0032">Aminotransferase</keyword>
<dbReference type="PANTHER" id="PTHR43807:SF20">
    <property type="entry name" value="FI04487P"/>
    <property type="match status" value="1"/>
</dbReference>
<evidence type="ECO:0000313" key="6">
    <source>
        <dbReference type="EMBL" id="GAA4338560.1"/>
    </source>
</evidence>
<dbReference type="NCBIfam" id="NF006569">
    <property type="entry name" value="PRK09082.1"/>
    <property type="match status" value="1"/>
</dbReference>
<dbReference type="InterPro" id="IPR015424">
    <property type="entry name" value="PyrdxlP-dep_Trfase"/>
</dbReference>
<dbReference type="SUPFAM" id="SSF53383">
    <property type="entry name" value="PLP-dependent transferases"/>
    <property type="match status" value="1"/>
</dbReference>
<sequence>MSPIQITSKLPNVGTTIFTVMSALAAEHKAINLGQGFPDYPMSAELAGLVDKAMRDGFNQYVHMNGYIPLREALAEKVQYLYGTEVHPDTEITITPGGTYALFTAFATILNPGDEVIVFEPAYDCYIPQIELMGAKAVTMNLLFPEYRIDWNTVRAKVTERTRAIVINTPHNPTGAVLSAADIKELESIVEGTRIVLIADEVYEHLIFDGLPHESVLKYPALRARAFACFSFGKVYNCTGWKLGYCIAPAPLMAEFRKIHQFNAFTCDTPKQVALAEFLKDRSQYLELGKQLQGKRDHFQQLMAGTRFTPLPSHGSYFQIYSYKDISDEPEKDFAIRLTKEAGVATIPVSSFYRAPVDNGVLRFCFSKKEETLAAAVERLRDL</sequence>
<gene>
    <name evidence="6" type="ORF">GCM10023184_35080</name>
</gene>
<name>A0ABP8HFF9_9BACT</name>
<dbReference type="CDD" id="cd00609">
    <property type="entry name" value="AAT_like"/>
    <property type="match status" value="1"/>
</dbReference>
<dbReference type="Proteomes" id="UP001501725">
    <property type="component" value="Unassembled WGS sequence"/>
</dbReference>
<dbReference type="Pfam" id="PF00155">
    <property type="entry name" value="Aminotran_1_2"/>
    <property type="match status" value="1"/>
</dbReference>
<accession>A0ABP8HFF9</accession>
<protein>
    <submittedName>
        <fullName evidence="6">Pyridoxal phosphate-dependent aminotransferase</fullName>
    </submittedName>
</protein>
<keyword evidence="3" id="KW-0808">Transferase</keyword>
<reference evidence="7" key="1">
    <citation type="journal article" date="2019" name="Int. J. Syst. Evol. Microbiol.">
        <title>The Global Catalogue of Microorganisms (GCM) 10K type strain sequencing project: providing services to taxonomists for standard genome sequencing and annotation.</title>
        <authorList>
            <consortium name="The Broad Institute Genomics Platform"/>
            <consortium name="The Broad Institute Genome Sequencing Center for Infectious Disease"/>
            <person name="Wu L."/>
            <person name="Ma J."/>
        </authorList>
    </citation>
    <scope>NUCLEOTIDE SEQUENCE [LARGE SCALE GENOMIC DNA]</scope>
    <source>
        <strain evidence="7">JCM 17919</strain>
    </source>
</reference>
<dbReference type="Gene3D" id="3.90.1150.10">
    <property type="entry name" value="Aspartate Aminotransferase, domain 1"/>
    <property type="match status" value="1"/>
</dbReference>
<keyword evidence="4" id="KW-0663">Pyridoxal phosphate</keyword>
<dbReference type="InterPro" id="IPR051326">
    <property type="entry name" value="Kynurenine-oxoglutarate_AT"/>
</dbReference>
<comment type="cofactor">
    <cofactor evidence="1">
        <name>pyridoxal 5'-phosphate</name>
        <dbReference type="ChEBI" id="CHEBI:597326"/>
    </cofactor>
</comment>
<dbReference type="GO" id="GO:0008483">
    <property type="term" value="F:transaminase activity"/>
    <property type="evidence" value="ECO:0007669"/>
    <property type="project" value="UniProtKB-KW"/>
</dbReference>
<feature type="domain" description="Aminotransferase class I/classII large" evidence="5">
    <location>
        <begin position="30"/>
        <end position="380"/>
    </location>
</feature>